<dbReference type="AlphaFoldDB" id="E5A966"/>
<dbReference type="Proteomes" id="UP000002668">
    <property type="component" value="Genome"/>
</dbReference>
<sequence>MYNRQPCHAHVPEVCDMDATEEGPGAQDDGASPKAAHVLLSCLLAVSTCIEEAKSSFAVGGACVGISVKEALYTFHLILSHDG</sequence>
<evidence type="ECO:0000313" key="1">
    <source>
        <dbReference type="EMBL" id="CBY00207.1"/>
    </source>
</evidence>
<evidence type="ECO:0000313" key="2">
    <source>
        <dbReference type="Proteomes" id="UP000002668"/>
    </source>
</evidence>
<dbReference type="EMBL" id="FP929138">
    <property type="protein sequence ID" value="CBY00207.1"/>
    <property type="molecule type" value="Genomic_DNA"/>
</dbReference>
<reference evidence="2" key="1">
    <citation type="journal article" date="2011" name="Nat. Commun.">
        <title>Effector diversification within compartments of the Leptosphaeria maculans genome affected by Repeat-Induced Point mutations.</title>
        <authorList>
            <person name="Rouxel T."/>
            <person name="Grandaubert J."/>
            <person name="Hane J.K."/>
            <person name="Hoede C."/>
            <person name="van de Wouw A.P."/>
            <person name="Couloux A."/>
            <person name="Dominguez V."/>
            <person name="Anthouard V."/>
            <person name="Bally P."/>
            <person name="Bourras S."/>
            <person name="Cozijnsen A.J."/>
            <person name="Ciuffetti L.M."/>
            <person name="Degrave A."/>
            <person name="Dilmaghani A."/>
            <person name="Duret L."/>
            <person name="Fudal I."/>
            <person name="Goodwin S.B."/>
            <person name="Gout L."/>
            <person name="Glaser N."/>
            <person name="Linglin J."/>
            <person name="Kema G.H.J."/>
            <person name="Lapalu N."/>
            <person name="Lawrence C.B."/>
            <person name="May K."/>
            <person name="Meyer M."/>
            <person name="Ollivier B."/>
            <person name="Poulain J."/>
            <person name="Schoch C.L."/>
            <person name="Simon A."/>
            <person name="Spatafora J.W."/>
            <person name="Stachowiak A."/>
            <person name="Turgeon B.G."/>
            <person name="Tyler B.M."/>
            <person name="Vincent D."/>
            <person name="Weissenbach J."/>
            <person name="Amselem J."/>
            <person name="Quesneville H."/>
            <person name="Oliver R.P."/>
            <person name="Wincker P."/>
            <person name="Balesdent M.-H."/>
            <person name="Howlett B.J."/>
        </authorList>
    </citation>
    <scope>NUCLEOTIDE SEQUENCE [LARGE SCALE GENOMIC DNA]</scope>
    <source>
        <strain evidence="2">JN3 / isolate v23.1.3 / race Av1-4-5-6-7-8</strain>
    </source>
</reference>
<gene>
    <name evidence="1" type="ORF">LEMA_P013370.1</name>
</gene>
<accession>E5A966</accession>
<dbReference type="VEuPathDB" id="FungiDB:LEMA_P013370.1"/>
<dbReference type="InParanoid" id="E5A966"/>
<organism evidence="2">
    <name type="scientific">Leptosphaeria maculans (strain JN3 / isolate v23.1.3 / race Av1-4-5-6-7-8)</name>
    <name type="common">Blackleg fungus</name>
    <name type="synonym">Phoma lingam</name>
    <dbReference type="NCBI Taxonomy" id="985895"/>
    <lineage>
        <taxon>Eukaryota</taxon>
        <taxon>Fungi</taxon>
        <taxon>Dikarya</taxon>
        <taxon>Ascomycota</taxon>
        <taxon>Pezizomycotina</taxon>
        <taxon>Dothideomycetes</taxon>
        <taxon>Pleosporomycetidae</taxon>
        <taxon>Pleosporales</taxon>
        <taxon>Pleosporineae</taxon>
        <taxon>Leptosphaeriaceae</taxon>
        <taxon>Plenodomus</taxon>
        <taxon>Plenodomus lingam/Leptosphaeria maculans species complex</taxon>
    </lineage>
</organism>
<keyword evidence="2" id="KW-1185">Reference proteome</keyword>
<proteinExistence type="predicted"/>
<dbReference type="HOGENOM" id="CLU_2542998_0_0_1"/>
<protein>
    <submittedName>
        <fullName evidence="1">Predicted protein</fullName>
    </submittedName>
</protein>
<name>E5A966_LEPMJ</name>